<protein>
    <submittedName>
        <fullName evidence="1">Uncharacterized protein</fullName>
    </submittedName>
</protein>
<name>A0A0F9K003_9ZZZZ</name>
<gene>
    <name evidence="1" type="ORF">LCGC14_1390920</name>
</gene>
<accession>A0A0F9K003</accession>
<proteinExistence type="predicted"/>
<sequence>MTNVKTKLKYSKEWEEYSVEVLIDGVPYEDYTYYTADRNDAVETRKNIDADIIERPQCYKGGK</sequence>
<dbReference type="EMBL" id="LAZR01008988">
    <property type="protein sequence ID" value="KKM75369.1"/>
    <property type="molecule type" value="Genomic_DNA"/>
</dbReference>
<reference evidence="1" key="1">
    <citation type="journal article" date="2015" name="Nature">
        <title>Complex archaea that bridge the gap between prokaryotes and eukaryotes.</title>
        <authorList>
            <person name="Spang A."/>
            <person name="Saw J.H."/>
            <person name="Jorgensen S.L."/>
            <person name="Zaremba-Niedzwiedzka K."/>
            <person name="Martijn J."/>
            <person name="Lind A.E."/>
            <person name="van Eijk R."/>
            <person name="Schleper C."/>
            <person name="Guy L."/>
            <person name="Ettema T.J."/>
        </authorList>
    </citation>
    <scope>NUCLEOTIDE SEQUENCE</scope>
</reference>
<evidence type="ECO:0000313" key="1">
    <source>
        <dbReference type="EMBL" id="KKM75369.1"/>
    </source>
</evidence>
<organism evidence="1">
    <name type="scientific">marine sediment metagenome</name>
    <dbReference type="NCBI Taxonomy" id="412755"/>
    <lineage>
        <taxon>unclassified sequences</taxon>
        <taxon>metagenomes</taxon>
        <taxon>ecological metagenomes</taxon>
    </lineage>
</organism>
<comment type="caution">
    <text evidence="1">The sequence shown here is derived from an EMBL/GenBank/DDBJ whole genome shotgun (WGS) entry which is preliminary data.</text>
</comment>
<dbReference type="AlphaFoldDB" id="A0A0F9K003"/>